<dbReference type="Proteomes" id="UP000054107">
    <property type="component" value="Unassembled WGS sequence"/>
</dbReference>
<name>A0A0B7NUU8_9FUNG</name>
<proteinExistence type="predicted"/>
<evidence type="ECO:0000313" key="1">
    <source>
        <dbReference type="EMBL" id="CEP19013.1"/>
    </source>
</evidence>
<evidence type="ECO:0000313" key="2">
    <source>
        <dbReference type="Proteomes" id="UP000054107"/>
    </source>
</evidence>
<sequence length="171" mass="19188">MDFDLAQALASTLKRSTSTEDLNGRVIEKRPRTDNLLADLSHILSEIKATPFSGEISADLLNSLRLLMLQIESLAADETNIEARALKDESDACLEAWFQELVAQCEADEEESALEPEAFDAVSDNEDEEDSIALALALQDEEDYCKDFEKEQICIKKDEEEDDEEVEIDIL</sequence>
<accession>A0A0B7NUU8</accession>
<reference evidence="1 2" key="1">
    <citation type="submission" date="2014-09" db="EMBL/GenBank/DDBJ databases">
        <authorList>
            <person name="Ellenberger Sabrina"/>
        </authorList>
    </citation>
    <scope>NUCLEOTIDE SEQUENCE [LARGE SCALE GENOMIC DNA]</scope>
    <source>
        <strain evidence="1 2">CBS 412.66</strain>
    </source>
</reference>
<dbReference type="OrthoDB" id="2403564at2759"/>
<keyword evidence="2" id="KW-1185">Reference proteome</keyword>
<gene>
    <name evidence="1" type="primary">PARPA_13325.1 scaffold 46779</name>
</gene>
<dbReference type="AlphaFoldDB" id="A0A0B7NUU8"/>
<organism evidence="1 2">
    <name type="scientific">Parasitella parasitica</name>
    <dbReference type="NCBI Taxonomy" id="35722"/>
    <lineage>
        <taxon>Eukaryota</taxon>
        <taxon>Fungi</taxon>
        <taxon>Fungi incertae sedis</taxon>
        <taxon>Mucoromycota</taxon>
        <taxon>Mucoromycotina</taxon>
        <taxon>Mucoromycetes</taxon>
        <taxon>Mucorales</taxon>
        <taxon>Mucorineae</taxon>
        <taxon>Mucoraceae</taxon>
        <taxon>Parasitella</taxon>
    </lineage>
</organism>
<dbReference type="EMBL" id="LN734001">
    <property type="protein sequence ID" value="CEP19013.1"/>
    <property type="molecule type" value="Genomic_DNA"/>
</dbReference>
<protein>
    <submittedName>
        <fullName evidence="1">Uncharacterized protein</fullName>
    </submittedName>
</protein>